<gene>
    <name evidence="1" type="ORF">IF202_13915</name>
</gene>
<accession>A0ABR8P1G5</accession>
<organism evidence="1 2">
    <name type="scientific">Marinomonas colpomeniae</name>
    <dbReference type="NCBI Taxonomy" id="2774408"/>
    <lineage>
        <taxon>Bacteria</taxon>
        <taxon>Pseudomonadati</taxon>
        <taxon>Pseudomonadota</taxon>
        <taxon>Gammaproteobacteria</taxon>
        <taxon>Oceanospirillales</taxon>
        <taxon>Oceanospirillaceae</taxon>
        <taxon>Marinomonas</taxon>
    </lineage>
</organism>
<proteinExistence type="predicted"/>
<evidence type="ECO:0000313" key="1">
    <source>
        <dbReference type="EMBL" id="MBD5772133.1"/>
    </source>
</evidence>
<dbReference type="EMBL" id="JACYFC010000004">
    <property type="protein sequence ID" value="MBD5772133.1"/>
    <property type="molecule type" value="Genomic_DNA"/>
</dbReference>
<reference evidence="1 2" key="1">
    <citation type="submission" date="2020-09" db="EMBL/GenBank/DDBJ databases">
        <title>Marinomonas sp. nov., isolated from the cysticercosis algae of Qingdao, China.</title>
        <authorList>
            <person name="Sun X."/>
        </authorList>
    </citation>
    <scope>NUCLEOTIDE SEQUENCE [LARGE SCALE GENOMIC DNA]</scope>
    <source>
        <strain evidence="1 2">SM2066</strain>
    </source>
</reference>
<dbReference type="RefSeq" id="WP_191595510.1">
    <property type="nucleotide sequence ID" value="NZ_JACYFC010000004.1"/>
</dbReference>
<dbReference type="Proteomes" id="UP000604161">
    <property type="component" value="Unassembled WGS sequence"/>
</dbReference>
<dbReference type="PROSITE" id="PS51257">
    <property type="entry name" value="PROKAR_LIPOPROTEIN"/>
    <property type="match status" value="1"/>
</dbReference>
<protein>
    <submittedName>
        <fullName evidence="1">Uncharacterized protein</fullName>
    </submittedName>
</protein>
<name>A0ABR8P1G5_9GAMM</name>
<keyword evidence="2" id="KW-1185">Reference proteome</keyword>
<evidence type="ECO:0000313" key="2">
    <source>
        <dbReference type="Proteomes" id="UP000604161"/>
    </source>
</evidence>
<comment type="caution">
    <text evidence="1">The sequence shown here is derived from an EMBL/GenBank/DDBJ whole genome shotgun (WGS) entry which is preliminary data.</text>
</comment>
<sequence>MKKLTSKIIGISSFTLLLSGCSSLYTDHSNDYQDEKPVENSLKAPANSTSSNDRLVIPNENTIADLESSKPFVTPRAKFIFYPMVAVGITEKDNAIEFSIPANVSQSKHIIVDFLSALYGAGESISSQTESLITSVPFEFHPQGSLASLWSSITRVYPARTAFSFEFTVIEGSTLVSVQFREEQKDSEPSDWMSPIKNEDAYSTAIRLWGTIGRKLNESSAYLSNIDDTPDSPIWINHSGLYSIHLGNNVSLAEIDAKLNAAGMYVMEGSENVLAPVPQEEVARIGDVVDFSIPIANGEKQKLFSVRRRDLDDVSWDKREYSYEITQQKAGDFLYIDVSKMEYPEVVSFHLIQRFVN</sequence>